<dbReference type="Pfam" id="PF25601">
    <property type="entry name" value="AAA_lid_14"/>
    <property type="match status" value="1"/>
</dbReference>
<dbReference type="GO" id="GO:0043565">
    <property type="term" value="F:sequence-specific DNA binding"/>
    <property type="evidence" value="ECO:0007669"/>
    <property type="project" value="InterPro"/>
</dbReference>
<sequence length="528" mass="56359">MTTVPQQDVEGVRPEIAASWARSRLSGLRADSPPLLERDPVGGTALARAAAPVLRWMSAELEGASFGLVLADRDARVVDVAATDPAIGDAMHQLGFRPGVRMGEDVIGTNAIGTPLETRQEVLIRGPEHFLTALRGFTCYGHPIFHPGTRRLAGVLDIGGPATGDHRSLRPLARRMVHDIEERLLRDVSRNQDRLLHAFQTAARRRGRPVMVVGQGLVLATPAALDLLDPTDHAAVRTCAEQTAVATVRLTLASGRDVVLECTPVADADGVRVDIVPDHGGRATEPRAAARLPLLVVGEPGSGRTTAARKAAGPEARTLDAAEIVRVGERSWANALSAALDGQGPTLIVENVQLLSEQLTTLLAGYLRADHRDLVLTVTPGDHLSGTHAALASLCGSRRDLLPLRRRRHEIPHLAQRMLAGVDGADRLRLTSDTLRVLAAQPWPGNLAELDRVVRALARARSAGDLIPADLPMAYRGGPAPGSPLRQAEREVIVAAIEAAGGNKQRAARALGVSRSTLYNRMRALRIS</sequence>
<dbReference type="Gene3D" id="1.10.10.60">
    <property type="entry name" value="Homeodomain-like"/>
    <property type="match status" value="1"/>
</dbReference>
<dbReference type="InterPro" id="IPR002197">
    <property type="entry name" value="HTH_Fis"/>
</dbReference>
<evidence type="ECO:0000256" key="4">
    <source>
        <dbReference type="ARBA" id="ARBA00023163"/>
    </source>
</evidence>
<dbReference type="OrthoDB" id="5496274at2"/>
<evidence type="ECO:0000256" key="2">
    <source>
        <dbReference type="ARBA" id="ARBA00022840"/>
    </source>
</evidence>
<dbReference type="PRINTS" id="PR01590">
    <property type="entry name" value="HTHFIS"/>
</dbReference>
<dbReference type="PROSITE" id="PS50045">
    <property type="entry name" value="SIGMA54_INTERACT_4"/>
    <property type="match status" value="1"/>
</dbReference>
<dbReference type="PANTHER" id="PTHR32071">
    <property type="entry name" value="TRANSCRIPTIONAL REGULATORY PROTEIN"/>
    <property type="match status" value="1"/>
</dbReference>
<gene>
    <name evidence="6" type="ORF">EBN03_28425</name>
</gene>
<reference evidence="6 7" key="1">
    <citation type="submission" date="2018-10" db="EMBL/GenBank/DDBJ databases">
        <title>Isolation from cow dung.</title>
        <authorList>
            <person name="Ling L."/>
        </authorList>
    </citation>
    <scope>NUCLEOTIDE SEQUENCE [LARGE SCALE GENOMIC DNA]</scope>
    <source>
        <strain evidence="6 7">NEAU-LL90</strain>
    </source>
</reference>
<name>A0A3M2KW17_9NOCA</name>
<evidence type="ECO:0000256" key="3">
    <source>
        <dbReference type="ARBA" id="ARBA00023015"/>
    </source>
</evidence>
<dbReference type="SUPFAM" id="SSF46689">
    <property type="entry name" value="Homeodomain-like"/>
    <property type="match status" value="1"/>
</dbReference>
<evidence type="ECO:0000313" key="7">
    <source>
        <dbReference type="Proteomes" id="UP000279275"/>
    </source>
</evidence>
<keyword evidence="3" id="KW-0805">Transcription regulation</keyword>
<comment type="caution">
    <text evidence="6">The sequence shown here is derived from an EMBL/GenBank/DDBJ whole genome shotgun (WGS) entry which is preliminary data.</text>
</comment>
<accession>A0A3M2KW17</accession>
<dbReference type="InterPro" id="IPR058031">
    <property type="entry name" value="AAA_lid_NorR"/>
</dbReference>
<evidence type="ECO:0000259" key="5">
    <source>
        <dbReference type="PROSITE" id="PS50045"/>
    </source>
</evidence>
<dbReference type="SUPFAM" id="SSF52540">
    <property type="entry name" value="P-loop containing nucleoside triphosphate hydrolases"/>
    <property type="match status" value="1"/>
</dbReference>
<protein>
    <submittedName>
        <fullName evidence="6">Transcriptional regulator</fullName>
    </submittedName>
</protein>
<dbReference type="InterPro" id="IPR009057">
    <property type="entry name" value="Homeodomain-like_sf"/>
</dbReference>
<proteinExistence type="predicted"/>
<dbReference type="InterPro" id="IPR029016">
    <property type="entry name" value="GAF-like_dom_sf"/>
</dbReference>
<dbReference type="InterPro" id="IPR027417">
    <property type="entry name" value="P-loop_NTPase"/>
</dbReference>
<evidence type="ECO:0000256" key="1">
    <source>
        <dbReference type="ARBA" id="ARBA00022741"/>
    </source>
</evidence>
<keyword evidence="2" id="KW-0067">ATP-binding</keyword>
<dbReference type="GO" id="GO:0006355">
    <property type="term" value="P:regulation of DNA-templated transcription"/>
    <property type="evidence" value="ECO:0007669"/>
    <property type="project" value="InterPro"/>
</dbReference>
<evidence type="ECO:0000313" key="6">
    <source>
        <dbReference type="EMBL" id="RMI28866.1"/>
    </source>
</evidence>
<keyword evidence="1" id="KW-0547">Nucleotide-binding</keyword>
<feature type="domain" description="Sigma-54 factor interaction" evidence="5">
    <location>
        <begin position="317"/>
        <end position="459"/>
    </location>
</feature>
<dbReference type="AlphaFoldDB" id="A0A3M2KW17"/>
<dbReference type="InterPro" id="IPR002078">
    <property type="entry name" value="Sigma_54_int"/>
</dbReference>
<dbReference type="Gene3D" id="1.10.8.60">
    <property type="match status" value="1"/>
</dbReference>
<dbReference type="GO" id="GO:0005524">
    <property type="term" value="F:ATP binding"/>
    <property type="evidence" value="ECO:0007669"/>
    <property type="project" value="UniProtKB-KW"/>
</dbReference>
<dbReference type="Proteomes" id="UP000279275">
    <property type="component" value="Unassembled WGS sequence"/>
</dbReference>
<keyword evidence="7" id="KW-1185">Reference proteome</keyword>
<organism evidence="6 7">
    <name type="scientific">Nocardia stercoris</name>
    <dbReference type="NCBI Taxonomy" id="2483361"/>
    <lineage>
        <taxon>Bacteria</taxon>
        <taxon>Bacillati</taxon>
        <taxon>Actinomycetota</taxon>
        <taxon>Actinomycetes</taxon>
        <taxon>Mycobacteriales</taxon>
        <taxon>Nocardiaceae</taxon>
        <taxon>Nocardia</taxon>
    </lineage>
</organism>
<dbReference type="Gene3D" id="3.30.450.40">
    <property type="match status" value="1"/>
</dbReference>
<dbReference type="EMBL" id="RFFH01000018">
    <property type="protein sequence ID" value="RMI28866.1"/>
    <property type="molecule type" value="Genomic_DNA"/>
</dbReference>
<keyword evidence="4" id="KW-0804">Transcription</keyword>
<dbReference type="Pfam" id="PF02954">
    <property type="entry name" value="HTH_8"/>
    <property type="match status" value="1"/>
</dbReference>